<keyword evidence="2" id="KW-1185">Reference proteome</keyword>
<name>A0ABS0MDI2_SERRU</name>
<dbReference type="RefSeq" id="WP_126531438.1">
    <property type="nucleotide sequence ID" value="NZ_JADULK010000005.1"/>
</dbReference>
<organism evidence="1 2">
    <name type="scientific">Serratia rubidaea</name>
    <name type="common">Serratia marinorubra</name>
    <dbReference type="NCBI Taxonomy" id="61652"/>
    <lineage>
        <taxon>Bacteria</taxon>
        <taxon>Pseudomonadati</taxon>
        <taxon>Pseudomonadota</taxon>
        <taxon>Gammaproteobacteria</taxon>
        <taxon>Enterobacterales</taxon>
        <taxon>Yersiniaceae</taxon>
        <taxon>Serratia</taxon>
    </lineage>
</organism>
<sequence>MRLVAPFLVNPLQSGRVFAGSAAAAVPALFPRLPPVCPFLLPPASFNENLTINHAFPVEQWLFCAQCHFNNIGGLICSYNNIFICMAMRPDRAAYNFPGKKYEVSHWYIKHFGYLCFGSFGEQ</sequence>
<evidence type="ECO:0000313" key="2">
    <source>
        <dbReference type="Proteomes" id="UP000624159"/>
    </source>
</evidence>
<reference evidence="1 2" key="1">
    <citation type="submission" date="2020-11" db="EMBL/GenBank/DDBJ databases">
        <title>Enhanced detection system for hospital associated transmission using whole genome sequencing surveillance.</title>
        <authorList>
            <person name="Harrison L.H."/>
            <person name="Van Tyne D."/>
            <person name="Marsh J.W."/>
            <person name="Griffith M.P."/>
            <person name="Snyder D.J."/>
            <person name="Cooper V.S."/>
            <person name="Mustapha M."/>
        </authorList>
    </citation>
    <scope>NUCLEOTIDE SEQUENCE [LARGE SCALE GENOMIC DNA]</scope>
    <source>
        <strain evidence="1 2">SER00230</strain>
    </source>
</reference>
<comment type="caution">
    <text evidence="1">The sequence shown here is derived from an EMBL/GenBank/DDBJ whole genome shotgun (WGS) entry which is preliminary data.</text>
</comment>
<gene>
    <name evidence="1" type="ORF">I5U13_12300</name>
</gene>
<protein>
    <submittedName>
        <fullName evidence="1">Uncharacterized protein</fullName>
    </submittedName>
</protein>
<dbReference type="Proteomes" id="UP000624159">
    <property type="component" value="Unassembled WGS sequence"/>
</dbReference>
<proteinExistence type="predicted"/>
<dbReference type="EMBL" id="JADULK010000005">
    <property type="protein sequence ID" value="MBH1930434.1"/>
    <property type="molecule type" value="Genomic_DNA"/>
</dbReference>
<evidence type="ECO:0000313" key="1">
    <source>
        <dbReference type="EMBL" id="MBH1930434.1"/>
    </source>
</evidence>
<accession>A0ABS0MDI2</accession>